<dbReference type="Proteomes" id="UP000664914">
    <property type="component" value="Chromosome"/>
</dbReference>
<protein>
    <submittedName>
        <fullName evidence="1">Uncharacterized protein</fullName>
    </submittedName>
</protein>
<dbReference type="EMBL" id="CP059319">
    <property type="protein sequence ID" value="QTH23724.1"/>
    <property type="molecule type" value="Genomic_DNA"/>
</dbReference>
<accession>A0A975D6M3</accession>
<sequence>MATSPIIDQALATATERAARELVSCRHWGGSSYVTLPLVGPDGSSIIIRVTQDMLGFKIDDAGATHRDLQRLGLERSFTRTAASVIGENEVSINDSALVTFATGPDDLGQAIMEVGLTAWSIMDRIYDRLDDASEDEIAQDLRVRLANIFGSSLEDKQTIGGLSTTLWSVSAILHVDHKLAVFQAVTDHANSVYRASAAFHDLASLPDPPALVAVVKDKAQLGPKLSILSQAARVIEQSQPDDVYRRAAL</sequence>
<proteinExistence type="predicted"/>
<organism evidence="1 2">
    <name type="scientific">Rhizorhabdus wittichii</name>
    <dbReference type="NCBI Taxonomy" id="160791"/>
    <lineage>
        <taxon>Bacteria</taxon>
        <taxon>Pseudomonadati</taxon>
        <taxon>Pseudomonadota</taxon>
        <taxon>Alphaproteobacteria</taxon>
        <taxon>Sphingomonadales</taxon>
        <taxon>Sphingomonadaceae</taxon>
        <taxon>Rhizorhabdus</taxon>
    </lineage>
</organism>
<evidence type="ECO:0000313" key="2">
    <source>
        <dbReference type="Proteomes" id="UP000664914"/>
    </source>
</evidence>
<dbReference type="AlphaFoldDB" id="A0A975D6M3"/>
<reference evidence="1" key="2">
    <citation type="submission" date="2021-04" db="EMBL/GenBank/DDBJ databases">
        <title>Isolation and genomic analysis of the ibuprofen-degrading bacterium Sphingomonas strain MPO218.</title>
        <authorList>
            <person name="Aulestia M."/>
            <person name="Flores A."/>
            <person name="Mangas E.L."/>
            <person name="Perez-Pulido A.J."/>
            <person name="Santero E."/>
            <person name="Camacho E.M."/>
        </authorList>
    </citation>
    <scope>NUCLEOTIDE SEQUENCE</scope>
    <source>
        <strain evidence="1">MPO218</strain>
    </source>
</reference>
<reference evidence="1" key="1">
    <citation type="submission" date="2020-07" db="EMBL/GenBank/DDBJ databases">
        <authorList>
            <person name="Camacho E."/>
        </authorList>
    </citation>
    <scope>NUCLEOTIDE SEQUENCE</scope>
    <source>
        <strain evidence="1">MPO218</strain>
    </source>
</reference>
<name>A0A975D6M3_9SPHN</name>
<gene>
    <name evidence="1" type="ORF">HRJ34_09575</name>
</gene>
<dbReference type="RefSeq" id="WP_208633960.1">
    <property type="nucleotide sequence ID" value="NZ_CP059319.1"/>
</dbReference>
<evidence type="ECO:0000313" key="1">
    <source>
        <dbReference type="EMBL" id="QTH23724.1"/>
    </source>
</evidence>